<organism evidence="1 2">
    <name type="scientific">Marvinbryantia formatexigens DSM 14469</name>
    <dbReference type="NCBI Taxonomy" id="478749"/>
    <lineage>
        <taxon>Bacteria</taxon>
        <taxon>Bacillati</taxon>
        <taxon>Bacillota</taxon>
        <taxon>Clostridia</taxon>
        <taxon>Lachnospirales</taxon>
        <taxon>Lachnospiraceae</taxon>
        <taxon>Marvinbryantia</taxon>
    </lineage>
</organism>
<proteinExistence type="predicted"/>
<gene>
    <name evidence="1" type="ORF">BRYFOR_08796</name>
</gene>
<reference evidence="1" key="1">
    <citation type="submission" date="2009-07" db="EMBL/GenBank/DDBJ databases">
        <authorList>
            <person name="Weinstock G."/>
            <person name="Sodergren E."/>
            <person name="Clifton S."/>
            <person name="Fulton L."/>
            <person name="Fulton B."/>
            <person name="Courtney L."/>
            <person name="Fronick C."/>
            <person name="Harrison M."/>
            <person name="Strong C."/>
            <person name="Farmer C."/>
            <person name="Delahaunty K."/>
            <person name="Markovic C."/>
            <person name="Hall O."/>
            <person name="Minx P."/>
            <person name="Tomlinson C."/>
            <person name="Mitreva M."/>
            <person name="Nelson J."/>
            <person name="Hou S."/>
            <person name="Wollam A."/>
            <person name="Pepin K.H."/>
            <person name="Johnson M."/>
            <person name="Bhonagiri V."/>
            <person name="Nash W.E."/>
            <person name="Warren W."/>
            <person name="Chinwalla A."/>
            <person name="Mardis E.R."/>
            <person name="Wilson R.K."/>
        </authorList>
    </citation>
    <scope>NUCLEOTIDE SEQUENCE [LARGE SCALE GENOMIC DNA]</scope>
    <source>
        <strain evidence="1">DSM 14469</strain>
    </source>
</reference>
<keyword evidence="2" id="KW-1185">Reference proteome</keyword>
<dbReference type="RefSeq" id="WP_006863559.1">
    <property type="nucleotide sequence ID" value="NZ_ACCL02000020.1"/>
</dbReference>
<protein>
    <submittedName>
        <fullName evidence="1">Uncharacterized protein</fullName>
    </submittedName>
</protein>
<name>C6LJG0_9FIRM</name>
<dbReference type="Proteomes" id="UP000005561">
    <property type="component" value="Unassembled WGS sequence"/>
</dbReference>
<evidence type="ECO:0000313" key="1">
    <source>
        <dbReference type="EMBL" id="EET59274.1"/>
    </source>
</evidence>
<dbReference type="OrthoDB" id="2084499at2"/>
<dbReference type="EMBL" id="ACCL02000020">
    <property type="protein sequence ID" value="EET59274.1"/>
    <property type="molecule type" value="Genomic_DNA"/>
</dbReference>
<accession>C6LJG0</accession>
<dbReference type="Gene3D" id="3.30.70.240">
    <property type="match status" value="1"/>
</dbReference>
<comment type="caution">
    <text evidence="1">The sequence shown here is derived from an EMBL/GenBank/DDBJ whole genome shotgun (WGS) entry which is preliminary data.</text>
</comment>
<evidence type="ECO:0000313" key="2">
    <source>
        <dbReference type="Proteomes" id="UP000005561"/>
    </source>
</evidence>
<dbReference type="AlphaFoldDB" id="C6LJG0"/>
<sequence length="140" mass="16324">MTDEVSVFCSPRNVIVVEDFHNGRNVGLFSVSGQWAYQRLQAVWKDCEYLEKQAWFMDNVNVWLLCDSDDSDSPDDFNEEDLLYPGANYRQAYDELRRFFKHHQFSRRQGSGYISDIKLSTVEELTGSLRRAIIKEKPGS</sequence>